<name>A0AAD9XXY3_COLKA</name>
<protein>
    <submittedName>
        <fullName evidence="2">Uncharacterized protein</fullName>
    </submittedName>
</protein>
<sequence>MEPTPDQIFPSLDHSTAQLFGASFLNQDELDELERVSMVASKGGRKRARFVSSSPSLATPDDTSNDDYTAPNTPDIYRG</sequence>
<reference evidence="2" key="1">
    <citation type="submission" date="2023-02" db="EMBL/GenBank/DDBJ databases">
        <title>Colletotrichum kahawae CIFC_Que2 genome sequencing and assembly.</title>
        <authorList>
            <person name="Baroncelli R."/>
        </authorList>
    </citation>
    <scope>NUCLEOTIDE SEQUENCE</scope>
    <source>
        <strain evidence="2">CIFC_Que2</strain>
    </source>
</reference>
<organism evidence="2 3">
    <name type="scientific">Colletotrichum kahawae</name>
    <name type="common">Coffee berry disease fungus</name>
    <dbReference type="NCBI Taxonomy" id="34407"/>
    <lineage>
        <taxon>Eukaryota</taxon>
        <taxon>Fungi</taxon>
        <taxon>Dikarya</taxon>
        <taxon>Ascomycota</taxon>
        <taxon>Pezizomycotina</taxon>
        <taxon>Sordariomycetes</taxon>
        <taxon>Hypocreomycetidae</taxon>
        <taxon>Glomerellales</taxon>
        <taxon>Glomerellaceae</taxon>
        <taxon>Colletotrichum</taxon>
        <taxon>Colletotrichum gloeosporioides species complex</taxon>
    </lineage>
</organism>
<evidence type="ECO:0000313" key="3">
    <source>
        <dbReference type="Proteomes" id="UP001281614"/>
    </source>
</evidence>
<accession>A0AAD9XXY3</accession>
<keyword evidence="3" id="KW-1185">Reference proteome</keyword>
<evidence type="ECO:0000313" key="2">
    <source>
        <dbReference type="EMBL" id="KAK2728872.1"/>
    </source>
</evidence>
<feature type="region of interest" description="Disordered" evidence="1">
    <location>
        <begin position="44"/>
        <end position="79"/>
    </location>
</feature>
<evidence type="ECO:0000256" key="1">
    <source>
        <dbReference type="SAM" id="MobiDB-lite"/>
    </source>
</evidence>
<dbReference type="Proteomes" id="UP001281614">
    <property type="component" value="Unassembled WGS sequence"/>
</dbReference>
<proteinExistence type="predicted"/>
<gene>
    <name evidence="2" type="ORF">CKAH01_10700</name>
</gene>
<dbReference type="EMBL" id="VYYT01000875">
    <property type="protein sequence ID" value="KAK2728872.1"/>
    <property type="molecule type" value="Genomic_DNA"/>
</dbReference>
<dbReference type="AlphaFoldDB" id="A0AAD9XXY3"/>
<comment type="caution">
    <text evidence="2">The sequence shown here is derived from an EMBL/GenBank/DDBJ whole genome shotgun (WGS) entry which is preliminary data.</text>
</comment>